<keyword evidence="2 7" id="KW-0808">Transferase</keyword>
<dbReference type="GO" id="GO:0008652">
    <property type="term" value="P:amino acid biosynthetic process"/>
    <property type="evidence" value="ECO:0007669"/>
    <property type="project" value="UniProtKB-KW"/>
</dbReference>
<keyword evidence="7" id="KW-0460">Magnesium</keyword>
<reference evidence="9" key="1">
    <citation type="submission" date="2017-09" db="EMBL/GenBank/DDBJ databases">
        <title>Depth-based differentiation of microbial function through sediment-hosted aquifers and enrichment of novel symbionts in the deep terrestrial subsurface.</title>
        <authorList>
            <person name="Probst A.J."/>
            <person name="Ladd B."/>
            <person name="Jarett J.K."/>
            <person name="Geller-Mcgrath D.E."/>
            <person name="Sieber C.M.K."/>
            <person name="Emerson J.B."/>
            <person name="Anantharaman K."/>
            <person name="Thomas B.C."/>
            <person name="Malmstrom R."/>
            <person name="Stieglmeier M."/>
            <person name="Klingl A."/>
            <person name="Woyke T."/>
            <person name="Ryan C.M."/>
            <person name="Banfield J.F."/>
        </authorList>
    </citation>
    <scope>NUCLEOTIDE SEQUENCE [LARGE SCALE GENOMIC DNA]</scope>
</reference>
<dbReference type="CDD" id="cd00464">
    <property type="entry name" value="SK"/>
    <property type="match status" value="1"/>
</dbReference>
<dbReference type="RefSeq" id="WP_286678003.1">
    <property type="nucleotide sequence ID" value="NZ_MNXI01000052.1"/>
</dbReference>
<dbReference type="SUPFAM" id="SSF52540">
    <property type="entry name" value="P-loop containing nucleoside triphosphate hydrolases"/>
    <property type="match status" value="1"/>
</dbReference>
<accession>A0A2M7T704</accession>
<dbReference type="HAMAP" id="MF_00109">
    <property type="entry name" value="Shikimate_kinase"/>
    <property type="match status" value="1"/>
</dbReference>
<dbReference type="InterPro" id="IPR031322">
    <property type="entry name" value="Shikimate/glucono_kinase"/>
</dbReference>
<keyword evidence="7" id="KW-0479">Metal-binding</keyword>
<feature type="binding site" evidence="7">
    <location>
        <begin position="11"/>
        <end position="16"/>
    </location>
    <ligand>
        <name>ATP</name>
        <dbReference type="ChEBI" id="CHEBI:30616"/>
    </ligand>
</feature>
<dbReference type="GO" id="GO:0005524">
    <property type="term" value="F:ATP binding"/>
    <property type="evidence" value="ECO:0007669"/>
    <property type="project" value="UniProtKB-UniRule"/>
</dbReference>
<evidence type="ECO:0000256" key="2">
    <source>
        <dbReference type="ARBA" id="ARBA00022679"/>
    </source>
</evidence>
<dbReference type="GO" id="GO:0004765">
    <property type="term" value="F:shikimate kinase activity"/>
    <property type="evidence" value="ECO:0007669"/>
    <property type="project" value="UniProtKB-UniRule"/>
</dbReference>
<dbReference type="Pfam" id="PF01202">
    <property type="entry name" value="SKI"/>
    <property type="match status" value="1"/>
</dbReference>
<comment type="pathway">
    <text evidence="7">Metabolic intermediate biosynthesis; chorismate biosynthesis; chorismate from D-erythrose 4-phosphate and phosphoenolpyruvate: step 5/7.</text>
</comment>
<comment type="catalytic activity">
    <reaction evidence="7">
        <text>shikimate + ATP = 3-phosphoshikimate + ADP + H(+)</text>
        <dbReference type="Rhea" id="RHEA:13121"/>
        <dbReference type="ChEBI" id="CHEBI:15378"/>
        <dbReference type="ChEBI" id="CHEBI:30616"/>
        <dbReference type="ChEBI" id="CHEBI:36208"/>
        <dbReference type="ChEBI" id="CHEBI:145989"/>
        <dbReference type="ChEBI" id="CHEBI:456216"/>
        <dbReference type="EC" id="2.7.1.71"/>
    </reaction>
</comment>
<keyword evidence="5 7" id="KW-0067">ATP-binding</keyword>
<evidence type="ECO:0000256" key="5">
    <source>
        <dbReference type="ARBA" id="ARBA00022840"/>
    </source>
</evidence>
<name>A0A2M7T704_9ACTN</name>
<dbReference type="GO" id="GO:0000287">
    <property type="term" value="F:magnesium ion binding"/>
    <property type="evidence" value="ECO:0007669"/>
    <property type="project" value="UniProtKB-UniRule"/>
</dbReference>
<comment type="similarity">
    <text evidence="7">Belongs to the shikimate kinase family.</text>
</comment>
<protein>
    <recommendedName>
        <fullName evidence="7">Shikimate kinase</fullName>
        <shortName evidence="7">SK</shortName>
        <ecNumber evidence="7">2.7.1.71</ecNumber>
    </recommendedName>
</protein>
<keyword evidence="1 7" id="KW-0028">Amino-acid biosynthesis</keyword>
<comment type="subcellular location">
    <subcellularLocation>
        <location evidence="7">Cytoplasm</location>
    </subcellularLocation>
</comment>
<dbReference type="GO" id="GO:0005829">
    <property type="term" value="C:cytosol"/>
    <property type="evidence" value="ECO:0007669"/>
    <property type="project" value="TreeGrafter"/>
</dbReference>
<dbReference type="PANTHER" id="PTHR21087">
    <property type="entry name" value="SHIKIMATE KINASE"/>
    <property type="match status" value="1"/>
</dbReference>
<evidence type="ECO:0000256" key="4">
    <source>
        <dbReference type="ARBA" id="ARBA00022777"/>
    </source>
</evidence>
<sequence length="170" mass="18792">MINVALIGFMGSGKTSVGHVLAKRLGYSFVDTDMFIEKRTGRSIPEIFKNDGEEAFRRIESVALKEVLAGKGKVVACGGGIALREENRLELKRRAVVVYLKAGTPELFRRVGETGEQRPLLNVEDPEAEIGRLLKQREPQYESIADIAIDTSGKTIRSVVDCIMEALKNK</sequence>
<dbReference type="GO" id="GO:0009423">
    <property type="term" value="P:chorismate biosynthetic process"/>
    <property type="evidence" value="ECO:0007669"/>
    <property type="project" value="UniProtKB-UniRule"/>
</dbReference>
<keyword evidence="6 7" id="KW-0057">Aromatic amino acid biosynthesis</keyword>
<organism evidence="8 9">
    <name type="scientific">Candidatus Aquicultor secundus</name>
    <dbReference type="NCBI Taxonomy" id="1973895"/>
    <lineage>
        <taxon>Bacteria</taxon>
        <taxon>Bacillati</taxon>
        <taxon>Actinomycetota</taxon>
        <taxon>Candidatus Aquicultoria</taxon>
        <taxon>Candidatus Aquicultorales</taxon>
        <taxon>Candidatus Aquicultoraceae</taxon>
        <taxon>Candidatus Aquicultor</taxon>
    </lineage>
</organism>
<dbReference type="EC" id="2.7.1.71" evidence="7"/>
<dbReference type="EMBL" id="PFNG01000214">
    <property type="protein sequence ID" value="PIZ36126.1"/>
    <property type="molecule type" value="Genomic_DNA"/>
</dbReference>
<evidence type="ECO:0000256" key="7">
    <source>
        <dbReference type="HAMAP-Rule" id="MF_00109"/>
    </source>
</evidence>
<feature type="binding site" evidence="7">
    <location>
        <position position="33"/>
    </location>
    <ligand>
        <name>substrate</name>
    </ligand>
</feature>
<dbReference type="PRINTS" id="PR01100">
    <property type="entry name" value="SHIKIMTKNASE"/>
</dbReference>
<dbReference type="AlphaFoldDB" id="A0A2M7T704"/>
<evidence type="ECO:0000256" key="6">
    <source>
        <dbReference type="ARBA" id="ARBA00023141"/>
    </source>
</evidence>
<dbReference type="Gene3D" id="3.40.50.300">
    <property type="entry name" value="P-loop containing nucleotide triphosphate hydrolases"/>
    <property type="match status" value="1"/>
</dbReference>
<dbReference type="PANTHER" id="PTHR21087:SF16">
    <property type="entry name" value="SHIKIMATE KINASE 1, CHLOROPLASTIC"/>
    <property type="match status" value="1"/>
</dbReference>
<evidence type="ECO:0000313" key="8">
    <source>
        <dbReference type="EMBL" id="PIZ36126.1"/>
    </source>
</evidence>
<comment type="subunit">
    <text evidence="7">Monomer.</text>
</comment>
<feature type="binding site" evidence="7">
    <location>
        <position position="118"/>
    </location>
    <ligand>
        <name>ATP</name>
        <dbReference type="ChEBI" id="CHEBI:30616"/>
    </ligand>
</feature>
<dbReference type="GO" id="GO:0009073">
    <property type="term" value="P:aromatic amino acid family biosynthetic process"/>
    <property type="evidence" value="ECO:0007669"/>
    <property type="project" value="UniProtKB-KW"/>
</dbReference>
<feature type="binding site" evidence="7">
    <location>
        <position position="57"/>
    </location>
    <ligand>
        <name>substrate</name>
    </ligand>
</feature>
<keyword evidence="7" id="KW-0963">Cytoplasm</keyword>
<keyword evidence="4 7" id="KW-0418">Kinase</keyword>
<comment type="caution">
    <text evidence="8">The sequence shown here is derived from an EMBL/GenBank/DDBJ whole genome shotgun (WGS) entry which is preliminary data.</text>
</comment>
<gene>
    <name evidence="7 8" type="primary">aroK</name>
    <name evidence="8" type="ORF">COY37_09260</name>
</gene>
<dbReference type="InterPro" id="IPR000623">
    <property type="entry name" value="Shikimate_kinase/TSH1"/>
</dbReference>
<dbReference type="Proteomes" id="UP000230956">
    <property type="component" value="Unassembled WGS sequence"/>
</dbReference>
<proteinExistence type="inferred from homology"/>
<dbReference type="InterPro" id="IPR027417">
    <property type="entry name" value="P-loop_NTPase"/>
</dbReference>
<feature type="binding site" evidence="7">
    <location>
        <position position="15"/>
    </location>
    <ligand>
        <name>Mg(2+)</name>
        <dbReference type="ChEBI" id="CHEBI:18420"/>
    </ligand>
</feature>
<comment type="cofactor">
    <cofactor evidence="7">
        <name>Mg(2+)</name>
        <dbReference type="ChEBI" id="CHEBI:18420"/>
    </cofactor>
    <text evidence="7">Binds 1 Mg(2+) ion per subunit.</text>
</comment>
<dbReference type="UniPathway" id="UPA00053">
    <property type="reaction ID" value="UER00088"/>
</dbReference>
<comment type="function">
    <text evidence="7">Catalyzes the specific phosphorylation of the 3-hydroxyl group of shikimic acid using ATP as a cosubstrate.</text>
</comment>
<evidence type="ECO:0000256" key="3">
    <source>
        <dbReference type="ARBA" id="ARBA00022741"/>
    </source>
</evidence>
<comment type="caution">
    <text evidence="7">Lacks conserved residue(s) required for the propagation of feature annotation.</text>
</comment>
<feature type="binding site" evidence="7">
    <location>
        <position position="79"/>
    </location>
    <ligand>
        <name>substrate</name>
    </ligand>
</feature>
<feature type="binding site" evidence="7">
    <location>
        <position position="137"/>
    </location>
    <ligand>
        <name>substrate</name>
    </ligand>
</feature>
<evidence type="ECO:0000256" key="1">
    <source>
        <dbReference type="ARBA" id="ARBA00022605"/>
    </source>
</evidence>
<keyword evidence="3 7" id="KW-0547">Nucleotide-binding</keyword>
<evidence type="ECO:0000313" key="9">
    <source>
        <dbReference type="Proteomes" id="UP000230956"/>
    </source>
</evidence>